<dbReference type="GO" id="GO:0003697">
    <property type="term" value="F:single-stranded DNA binding"/>
    <property type="evidence" value="ECO:0007669"/>
    <property type="project" value="UniProtKB-UniRule"/>
</dbReference>
<evidence type="ECO:0000256" key="9">
    <source>
        <dbReference type="ARBA" id="ARBA00023125"/>
    </source>
</evidence>
<evidence type="ECO:0000313" key="16">
    <source>
        <dbReference type="Proteomes" id="UP000430508"/>
    </source>
</evidence>
<dbReference type="AlphaFoldDB" id="A0A857DF19"/>
<dbReference type="GO" id="GO:0000731">
    <property type="term" value="P:DNA synthesis involved in DNA repair"/>
    <property type="evidence" value="ECO:0007669"/>
    <property type="project" value="TreeGrafter"/>
</dbReference>
<evidence type="ECO:0000256" key="2">
    <source>
        <dbReference type="ARBA" id="ARBA00008016"/>
    </source>
</evidence>
<dbReference type="GO" id="GO:0005524">
    <property type="term" value="F:ATP binding"/>
    <property type="evidence" value="ECO:0007669"/>
    <property type="project" value="UniProtKB-UniRule"/>
</dbReference>
<dbReference type="GO" id="GO:0009432">
    <property type="term" value="P:SOS response"/>
    <property type="evidence" value="ECO:0007669"/>
    <property type="project" value="UniProtKB-UniRule"/>
</dbReference>
<dbReference type="Gene3D" id="1.20.1050.90">
    <property type="entry name" value="RecF/RecN/SMC, N-terminal domain"/>
    <property type="match status" value="1"/>
</dbReference>
<feature type="binding site" evidence="12">
    <location>
        <begin position="30"/>
        <end position="37"/>
    </location>
    <ligand>
        <name>ATP</name>
        <dbReference type="ChEBI" id="CHEBI:30616"/>
    </ligand>
</feature>
<keyword evidence="4 12" id="KW-0963">Cytoplasm</keyword>
<dbReference type="InterPro" id="IPR042174">
    <property type="entry name" value="RecF_2"/>
</dbReference>
<dbReference type="Gene3D" id="3.40.50.300">
    <property type="entry name" value="P-loop containing nucleotide triphosphate hydrolases"/>
    <property type="match status" value="1"/>
</dbReference>
<keyword evidence="9 12" id="KW-0238">DNA-binding</keyword>
<evidence type="ECO:0000256" key="12">
    <source>
        <dbReference type="HAMAP-Rule" id="MF_00365"/>
    </source>
</evidence>
<evidence type="ECO:0000256" key="7">
    <source>
        <dbReference type="ARBA" id="ARBA00022763"/>
    </source>
</evidence>
<dbReference type="GO" id="GO:0005737">
    <property type="term" value="C:cytoplasm"/>
    <property type="evidence" value="ECO:0007669"/>
    <property type="project" value="UniProtKB-SubCell"/>
</dbReference>
<gene>
    <name evidence="12 15" type="primary">recF</name>
    <name evidence="15" type="ORF">GQ588_00015</name>
</gene>
<dbReference type="InterPro" id="IPR001238">
    <property type="entry name" value="DNA-binding_RecF"/>
</dbReference>
<keyword evidence="10 12" id="KW-0234">DNA repair</keyword>
<evidence type="ECO:0000259" key="14">
    <source>
        <dbReference type="Pfam" id="PF02463"/>
    </source>
</evidence>
<comment type="subcellular location">
    <subcellularLocation>
        <location evidence="1 12 13">Cytoplasm</location>
    </subcellularLocation>
</comment>
<feature type="domain" description="RecF/RecN/SMC N-terminal" evidence="14">
    <location>
        <begin position="2"/>
        <end position="357"/>
    </location>
</feature>
<dbReference type="PANTHER" id="PTHR32182">
    <property type="entry name" value="DNA REPLICATION AND REPAIR PROTEIN RECF"/>
    <property type="match status" value="1"/>
</dbReference>
<dbReference type="InterPro" id="IPR027417">
    <property type="entry name" value="P-loop_NTPase"/>
</dbReference>
<keyword evidence="11 12" id="KW-0742">SOS response</keyword>
<evidence type="ECO:0000256" key="13">
    <source>
        <dbReference type="RuleBase" id="RU000578"/>
    </source>
</evidence>
<accession>A0A857DF19</accession>
<organism evidence="15 16">
    <name type="scientific">Dehalobacter restrictus</name>
    <dbReference type="NCBI Taxonomy" id="55583"/>
    <lineage>
        <taxon>Bacteria</taxon>
        <taxon>Bacillati</taxon>
        <taxon>Bacillota</taxon>
        <taxon>Clostridia</taxon>
        <taxon>Eubacteriales</taxon>
        <taxon>Desulfitobacteriaceae</taxon>
        <taxon>Dehalobacter</taxon>
    </lineage>
</organism>
<dbReference type="GO" id="GO:0006302">
    <property type="term" value="P:double-strand break repair"/>
    <property type="evidence" value="ECO:0007669"/>
    <property type="project" value="TreeGrafter"/>
</dbReference>
<evidence type="ECO:0000256" key="3">
    <source>
        <dbReference type="ARBA" id="ARBA00020170"/>
    </source>
</evidence>
<evidence type="ECO:0000256" key="8">
    <source>
        <dbReference type="ARBA" id="ARBA00022840"/>
    </source>
</evidence>
<comment type="similarity">
    <text evidence="2 12 13">Belongs to the RecF family.</text>
</comment>
<name>A0A857DF19_9FIRM</name>
<protein>
    <recommendedName>
        <fullName evidence="3 12">DNA replication and repair protein RecF</fullName>
    </recommendedName>
</protein>
<sequence>MYIKELYLVNFRNYQEQKIDFQPGINLLMGSNGQGKTNILEGIGYLISGKSAHCKSENDLIRWGEKNFYLSGSFLVSERLFMLEGYYETGKKVMKINQLACKRLSDYVGTVNGVSFYPDDLNIVKKGPNERRRFIDLLIAQIRPTHFALLNAYLRAVHQKNILLKNERNINLLRIQLQAWNEQICEIGSKIIINRSEFTDKLNTHCRKIFQSIFSDEDHLDIVYQALGKKDLEQALQSFPEILEKKMIQEIERKAVLFGPHRDEIIIYLNGNDTRIFASQGQQRSLVLSLKLAEMEIIRNEKDEYPILLLDDVLSELDEYRRDYLIEYINTLQKQTIITMTGADDRITNQNAVVYQVSNGNIRRK</sequence>
<dbReference type="SUPFAM" id="SSF52540">
    <property type="entry name" value="P-loop containing nucleoside triphosphate hydrolases"/>
    <property type="match status" value="1"/>
</dbReference>
<dbReference type="HAMAP" id="MF_00365">
    <property type="entry name" value="RecF"/>
    <property type="match status" value="1"/>
</dbReference>
<evidence type="ECO:0000256" key="6">
    <source>
        <dbReference type="ARBA" id="ARBA00022741"/>
    </source>
</evidence>
<dbReference type="InterPro" id="IPR018078">
    <property type="entry name" value="DNA-binding_RecF_CS"/>
</dbReference>
<dbReference type="GO" id="GO:0006260">
    <property type="term" value="P:DNA replication"/>
    <property type="evidence" value="ECO:0007669"/>
    <property type="project" value="UniProtKB-UniRule"/>
</dbReference>
<dbReference type="NCBIfam" id="TIGR00611">
    <property type="entry name" value="recf"/>
    <property type="match status" value="1"/>
</dbReference>
<keyword evidence="5 12" id="KW-0235">DNA replication</keyword>
<keyword evidence="7 12" id="KW-0227">DNA damage</keyword>
<dbReference type="RefSeq" id="WP_019224897.1">
    <property type="nucleotide sequence ID" value="NZ_CP046996.1"/>
</dbReference>
<keyword evidence="6 12" id="KW-0547">Nucleotide-binding</keyword>
<evidence type="ECO:0000256" key="1">
    <source>
        <dbReference type="ARBA" id="ARBA00004496"/>
    </source>
</evidence>
<reference evidence="15 16" key="1">
    <citation type="submission" date="2019-12" db="EMBL/GenBank/DDBJ databases">
        <title>Sequence classification of anaerobic respiratory reductive dehalogenases: First we see many, then we see few.</title>
        <authorList>
            <person name="Molenda O."/>
            <person name="Puentes Jacome L.A."/>
            <person name="Cao X."/>
            <person name="Nesbo C.L."/>
            <person name="Tang S."/>
            <person name="Morson N."/>
            <person name="Patron J."/>
            <person name="Lomheim L."/>
            <person name="Wishart D.S."/>
            <person name="Edwards E.A."/>
        </authorList>
    </citation>
    <scope>NUCLEOTIDE SEQUENCE [LARGE SCALE GENOMIC DNA]</scope>
    <source>
        <strain evidence="15 16">12DCA</strain>
    </source>
</reference>
<evidence type="ECO:0000313" key="15">
    <source>
        <dbReference type="EMBL" id="QGZ99168.1"/>
    </source>
</evidence>
<comment type="function">
    <text evidence="12 13">The RecF protein is involved in DNA metabolism; it is required for DNA replication and normal SOS inducibility. RecF binds preferentially to single-stranded, linear DNA. It also seems to bind ATP.</text>
</comment>
<dbReference type="Pfam" id="PF02463">
    <property type="entry name" value="SMC_N"/>
    <property type="match status" value="1"/>
</dbReference>
<dbReference type="InterPro" id="IPR003395">
    <property type="entry name" value="RecF/RecN/SMC_N"/>
</dbReference>
<evidence type="ECO:0000256" key="10">
    <source>
        <dbReference type="ARBA" id="ARBA00023204"/>
    </source>
</evidence>
<dbReference type="PROSITE" id="PS00618">
    <property type="entry name" value="RECF_2"/>
    <property type="match status" value="1"/>
</dbReference>
<dbReference type="EMBL" id="CP046996">
    <property type="protein sequence ID" value="QGZ99168.1"/>
    <property type="molecule type" value="Genomic_DNA"/>
</dbReference>
<dbReference type="Proteomes" id="UP000430508">
    <property type="component" value="Chromosome"/>
</dbReference>
<evidence type="ECO:0000256" key="11">
    <source>
        <dbReference type="ARBA" id="ARBA00023236"/>
    </source>
</evidence>
<dbReference type="PANTHER" id="PTHR32182:SF0">
    <property type="entry name" value="DNA REPLICATION AND REPAIR PROTEIN RECF"/>
    <property type="match status" value="1"/>
</dbReference>
<proteinExistence type="inferred from homology"/>
<evidence type="ECO:0000256" key="4">
    <source>
        <dbReference type="ARBA" id="ARBA00022490"/>
    </source>
</evidence>
<evidence type="ECO:0000256" key="5">
    <source>
        <dbReference type="ARBA" id="ARBA00022705"/>
    </source>
</evidence>
<keyword evidence="8 12" id="KW-0067">ATP-binding</keyword>